<dbReference type="Gene3D" id="3.60.15.10">
    <property type="entry name" value="Ribonuclease Z/Hydroxyacylglutathione hydrolase-like"/>
    <property type="match status" value="1"/>
</dbReference>
<dbReference type="HAMAP" id="MF_01374">
    <property type="entry name" value="Glyoxalase_2"/>
    <property type="match status" value="1"/>
</dbReference>
<comment type="cofactor">
    <cofactor evidence="7">
        <name>Zn(2+)</name>
        <dbReference type="ChEBI" id="CHEBI:29105"/>
    </cofactor>
    <text evidence="7">Binds 2 Zn(2+) ions per subunit.</text>
</comment>
<dbReference type="GO" id="GO:0046872">
    <property type="term" value="F:metal ion binding"/>
    <property type="evidence" value="ECO:0007669"/>
    <property type="project" value="UniProtKB-KW"/>
</dbReference>
<dbReference type="CDD" id="cd07723">
    <property type="entry name" value="hydroxyacylglutathione_hydrolase_MBL-fold"/>
    <property type="match status" value="1"/>
</dbReference>
<evidence type="ECO:0000256" key="6">
    <source>
        <dbReference type="ARBA" id="ARBA00022833"/>
    </source>
</evidence>
<keyword evidence="6 7" id="KW-0862">Zinc</keyword>
<dbReference type="Pfam" id="PF16123">
    <property type="entry name" value="HAGH_C"/>
    <property type="match status" value="1"/>
</dbReference>
<dbReference type="UniPathway" id="UPA00619">
    <property type="reaction ID" value="UER00676"/>
</dbReference>
<dbReference type="OrthoDB" id="9802248at2"/>
<comment type="similarity">
    <text evidence="3 7">Belongs to the metallo-beta-lactamase superfamily. Glyoxalase II family.</text>
</comment>
<dbReference type="GO" id="GO:0004416">
    <property type="term" value="F:hydroxyacylglutathione hydrolase activity"/>
    <property type="evidence" value="ECO:0007669"/>
    <property type="project" value="UniProtKB-UniRule"/>
</dbReference>
<evidence type="ECO:0000256" key="2">
    <source>
        <dbReference type="ARBA" id="ARBA00004963"/>
    </source>
</evidence>
<evidence type="ECO:0000256" key="4">
    <source>
        <dbReference type="ARBA" id="ARBA00022723"/>
    </source>
</evidence>
<protein>
    <recommendedName>
        <fullName evidence="7">Hydroxyacylglutathione hydrolase</fullName>
        <ecNumber evidence="7">3.1.2.6</ecNumber>
    </recommendedName>
    <alternativeName>
        <fullName evidence="7">Glyoxalase II</fullName>
        <shortName evidence="7">Glx II</shortName>
    </alternativeName>
</protein>
<dbReference type="EMBL" id="BFBR01000003">
    <property type="protein sequence ID" value="GBF57468.1"/>
    <property type="molecule type" value="Genomic_DNA"/>
</dbReference>
<comment type="pathway">
    <text evidence="2 7">Secondary metabolite metabolism; methylglyoxal degradation; (R)-lactate from methylglyoxal: step 2/2.</text>
</comment>
<dbReference type="InterPro" id="IPR032282">
    <property type="entry name" value="HAGH_C"/>
</dbReference>
<feature type="binding site" evidence="7">
    <location>
        <position position="57"/>
    </location>
    <ligand>
        <name>Zn(2+)</name>
        <dbReference type="ChEBI" id="CHEBI:29105"/>
        <label>1</label>
    </ligand>
</feature>
<keyword evidence="5 7" id="KW-0378">Hydrolase</keyword>
<feature type="binding site" evidence="7">
    <location>
        <position position="59"/>
    </location>
    <ligand>
        <name>Zn(2+)</name>
        <dbReference type="ChEBI" id="CHEBI:29105"/>
        <label>2</label>
    </ligand>
</feature>
<dbReference type="PANTHER" id="PTHR43705:SF1">
    <property type="entry name" value="HYDROXYACYLGLUTATHIONE HYDROLASE GLOB"/>
    <property type="match status" value="1"/>
</dbReference>
<dbReference type="Pfam" id="PF00753">
    <property type="entry name" value="Lactamase_B"/>
    <property type="match status" value="1"/>
</dbReference>
<dbReference type="InterPro" id="IPR036866">
    <property type="entry name" value="RibonucZ/Hydroxyglut_hydro"/>
</dbReference>
<dbReference type="SMART" id="SM00849">
    <property type="entry name" value="Lactamase_B"/>
    <property type="match status" value="1"/>
</dbReference>
<feature type="binding site" evidence="7">
    <location>
        <position position="60"/>
    </location>
    <ligand>
        <name>Zn(2+)</name>
        <dbReference type="ChEBI" id="CHEBI:29105"/>
        <label>2</label>
    </ligand>
</feature>
<evidence type="ECO:0000259" key="8">
    <source>
        <dbReference type="SMART" id="SM00849"/>
    </source>
</evidence>
<dbReference type="EC" id="3.1.2.6" evidence="7"/>
<evidence type="ECO:0000256" key="7">
    <source>
        <dbReference type="HAMAP-Rule" id="MF_01374"/>
    </source>
</evidence>
<feature type="binding site" evidence="7">
    <location>
        <position position="55"/>
    </location>
    <ligand>
        <name>Zn(2+)</name>
        <dbReference type="ChEBI" id="CHEBI:29105"/>
        <label>1</label>
    </ligand>
</feature>
<evidence type="ECO:0000256" key="5">
    <source>
        <dbReference type="ARBA" id="ARBA00022801"/>
    </source>
</evidence>
<feature type="binding site" evidence="7">
    <location>
        <position position="170"/>
    </location>
    <ligand>
        <name>Zn(2+)</name>
        <dbReference type="ChEBI" id="CHEBI:29105"/>
        <label>2</label>
    </ligand>
</feature>
<dbReference type="InterPro" id="IPR017782">
    <property type="entry name" value="Hydroxyacylglutathione_Hdrlase"/>
</dbReference>
<sequence>MLLIHMFACLSDNYGFLIRDSASGKVACIDTPDATAILAEADKLGWQIDEIWNTHWHPDHAGGNQAIEKAHGARSLGPAEVDQRISPLSQIVHPGEMLRLGDSSAEVLDVGGHTLGHIAFHFAADQVAFVGDSLFALGCGRLFEGSAEQAWNSLSRLMALPDETRIYCAHEYTAANARFCATIEADNAALQARLEEITRLRQDNQPTVPTTIGLERATNPFVRADMASVRAAVAADASLPAHEVFAIIRKRKDTF</sequence>
<comment type="function">
    <text evidence="7">Thiolesterase that catalyzes the hydrolysis of S-D-lactoyl-glutathione to form glutathione and D-lactic acid.</text>
</comment>
<feature type="binding site" evidence="7">
    <location>
        <position position="132"/>
    </location>
    <ligand>
        <name>Zn(2+)</name>
        <dbReference type="ChEBI" id="CHEBI:29105"/>
        <label>2</label>
    </ligand>
</feature>
<dbReference type="GO" id="GO:0019243">
    <property type="term" value="P:methylglyoxal catabolic process to D-lactate via S-lactoyl-glutathione"/>
    <property type="evidence" value="ECO:0007669"/>
    <property type="project" value="UniProtKB-UniRule"/>
</dbReference>
<feature type="binding site" evidence="7">
    <location>
        <position position="113"/>
    </location>
    <ligand>
        <name>Zn(2+)</name>
        <dbReference type="ChEBI" id="CHEBI:29105"/>
        <label>1</label>
    </ligand>
</feature>
<dbReference type="SUPFAM" id="SSF56281">
    <property type="entry name" value="Metallo-hydrolase/oxidoreductase"/>
    <property type="match status" value="1"/>
</dbReference>
<comment type="caution">
    <text evidence="9">The sequence shown here is derived from an EMBL/GenBank/DDBJ whole genome shotgun (WGS) entry which is preliminary data.</text>
</comment>
<dbReference type="PANTHER" id="PTHR43705">
    <property type="entry name" value="HYDROXYACYLGLUTATHIONE HYDROLASE"/>
    <property type="match status" value="1"/>
</dbReference>
<gene>
    <name evidence="9" type="primary">gloB_1</name>
    <name evidence="7" type="synonym">gloB</name>
    <name evidence="9" type="ORF">PbB2_01135</name>
</gene>
<reference evidence="9 10" key="1">
    <citation type="journal article" date="2018" name="Genome Announc.">
        <title>Draft Genome Sequence of "Candidatus Phycosocius bacilliformis," an Alphaproteobacterial Ectosymbiont of the Hydrocarbon-Producing Green Alga Botryococcus braunii.</title>
        <authorList>
            <person name="Tanabe Y."/>
            <person name="Yamaguchi H."/>
            <person name="Watanabe M.M."/>
        </authorList>
    </citation>
    <scope>NUCLEOTIDE SEQUENCE [LARGE SCALE GENOMIC DNA]</scope>
    <source>
        <strain evidence="9 10">BOTRYCO-2</strain>
    </source>
</reference>
<evidence type="ECO:0000256" key="3">
    <source>
        <dbReference type="ARBA" id="ARBA00006759"/>
    </source>
</evidence>
<comment type="catalytic activity">
    <reaction evidence="1 7">
        <text>an S-(2-hydroxyacyl)glutathione + H2O = a 2-hydroxy carboxylate + glutathione + H(+)</text>
        <dbReference type="Rhea" id="RHEA:21864"/>
        <dbReference type="ChEBI" id="CHEBI:15377"/>
        <dbReference type="ChEBI" id="CHEBI:15378"/>
        <dbReference type="ChEBI" id="CHEBI:57925"/>
        <dbReference type="ChEBI" id="CHEBI:58896"/>
        <dbReference type="ChEBI" id="CHEBI:71261"/>
        <dbReference type="EC" id="3.1.2.6"/>
    </reaction>
</comment>
<dbReference type="Proteomes" id="UP000245086">
    <property type="component" value="Unassembled WGS sequence"/>
</dbReference>
<organism evidence="9 10">
    <name type="scientific">Candidatus Phycosocius bacilliformis</name>
    <dbReference type="NCBI Taxonomy" id="1445552"/>
    <lineage>
        <taxon>Bacteria</taxon>
        <taxon>Pseudomonadati</taxon>
        <taxon>Pseudomonadota</taxon>
        <taxon>Alphaproteobacteria</taxon>
        <taxon>Caulobacterales</taxon>
        <taxon>Caulobacterales incertae sedis</taxon>
        <taxon>Candidatus Phycosocius</taxon>
    </lineage>
</organism>
<feature type="domain" description="Metallo-beta-lactamase" evidence="8">
    <location>
        <begin position="12"/>
        <end position="170"/>
    </location>
</feature>
<keyword evidence="10" id="KW-1185">Reference proteome</keyword>
<feature type="binding site" evidence="7">
    <location>
        <position position="132"/>
    </location>
    <ligand>
        <name>Zn(2+)</name>
        <dbReference type="ChEBI" id="CHEBI:29105"/>
        <label>1</label>
    </ligand>
</feature>
<dbReference type="RefSeq" id="WP_108984358.1">
    <property type="nucleotide sequence ID" value="NZ_BFBR01000003.1"/>
</dbReference>
<dbReference type="InterPro" id="IPR035680">
    <property type="entry name" value="Clx_II_MBL"/>
</dbReference>
<dbReference type="InterPro" id="IPR050110">
    <property type="entry name" value="Glyoxalase_II_hydrolase"/>
</dbReference>
<dbReference type="NCBIfam" id="TIGR03413">
    <property type="entry name" value="GSH_gloB"/>
    <property type="match status" value="1"/>
</dbReference>
<evidence type="ECO:0000313" key="9">
    <source>
        <dbReference type="EMBL" id="GBF57468.1"/>
    </source>
</evidence>
<accession>A0A2P2E8T9</accession>
<comment type="subunit">
    <text evidence="7">Monomer.</text>
</comment>
<proteinExistence type="inferred from homology"/>
<evidence type="ECO:0000256" key="1">
    <source>
        <dbReference type="ARBA" id="ARBA00001623"/>
    </source>
</evidence>
<dbReference type="PIRSF" id="PIRSF005457">
    <property type="entry name" value="Glx"/>
    <property type="match status" value="1"/>
</dbReference>
<dbReference type="InterPro" id="IPR001279">
    <property type="entry name" value="Metallo-B-lactamas"/>
</dbReference>
<keyword evidence="4 7" id="KW-0479">Metal-binding</keyword>
<dbReference type="AlphaFoldDB" id="A0A2P2E8T9"/>
<name>A0A2P2E8T9_9PROT</name>
<evidence type="ECO:0000313" key="10">
    <source>
        <dbReference type="Proteomes" id="UP000245086"/>
    </source>
</evidence>